<dbReference type="GO" id="GO:0008295">
    <property type="term" value="P:spermidine biosynthetic process"/>
    <property type="evidence" value="ECO:0007669"/>
    <property type="project" value="UniProtKB-KW"/>
</dbReference>
<evidence type="ECO:0000313" key="25">
    <source>
        <dbReference type="EMBL" id="RKT61238.1"/>
    </source>
</evidence>
<dbReference type="GO" id="GO:0005524">
    <property type="term" value="F:ATP binding"/>
    <property type="evidence" value="ECO:0007669"/>
    <property type="project" value="UniProtKB-UniRule"/>
</dbReference>
<dbReference type="EC" id="4.1.1.96" evidence="3"/>
<keyword evidence="14" id="KW-0456">Lyase</keyword>
<evidence type="ECO:0000256" key="4">
    <source>
        <dbReference type="ARBA" id="ARBA00013633"/>
    </source>
</evidence>
<dbReference type="Pfam" id="PF00580">
    <property type="entry name" value="UvrD-helicase"/>
    <property type="match status" value="1"/>
</dbReference>
<dbReference type="Proteomes" id="UP000269493">
    <property type="component" value="Unassembled WGS sequence"/>
</dbReference>
<dbReference type="InterPro" id="IPR009006">
    <property type="entry name" value="Ala_racemase/Decarboxylase_C"/>
</dbReference>
<keyword evidence="10" id="KW-0663">Pyridoxal phosphate</keyword>
<dbReference type="GO" id="GO:0005829">
    <property type="term" value="C:cytosol"/>
    <property type="evidence" value="ECO:0007669"/>
    <property type="project" value="TreeGrafter"/>
</dbReference>
<dbReference type="SUPFAM" id="SSF52540">
    <property type="entry name" value="P-loop containing nucleoside triphosphate hydrolases"/>
    <property type="match status" value="1"/>
</dbReference>
<gene>
    <name evidence="25" type="ORF">BC742_0280</name>
</gene>
<comment type="catalytic activity">
    <reaction evidence="21">
        <text>ATP + H2O = ADP + phosphate + H(+)</text>
        <dbReference type="Rhea" id="RHEA:13065"/>
        <dbReference type="ChEBI" id="CHEBI:15377"/>
        <dbReference type="ChEBI" id="CHEBI:15378"/>
        <dbReference type="ChEBI" id="CHEBI:30616"/>
        <dbReference type="ChEBI" id="CHEBI:43474"/>
        <dbReference type="ChEBI" id="CHEBI:456216"/>
        <dbReference type="EC" id="5.6.2.4"/>
    </reaction>
</comment>
<dbReference type="FunFam" id="2.40.37.10:FF:000013">
    <property type="entry name" value="Carboxynorspermidine decarboxylase"/>
    <property type="match status" value="1"/>
</dbReference>
<evidence type="ECO:0000256" key="9">
    <source>
        <dbReference type="ARBA" id="ARBA00022840"/>
    </source>
</evidence>
<dbReference type="GO" id="GO:0045312">
    <property type="term" value="P:nor-spermidine biosynthetic process"/>
    <property type="evidence" value="ECO:0007669"/>
    <property type="project" value="InterPro"/>
</dbReference>
<evidence type="ECO:0000256" key="18">
    <source>
        <dbReference type="ARBA" id="ARBA00034923"/>
    </source>
</evidence>
<reference evidence="25 26" key="1">
    <citation type="submission" date="2018-10" db="EMBL/GenBank/DDBJ databases">
        <title>Genomic Encyclopedia of Archaeal and Bacterial Type Strains, Phase II (KMG-II): from individual species to whole genera.</title>
        <authorList>
            <person name="Goeker M."/>
        </authorList>
    </citation>
    <scope>NUCLEOTIDE SEQUENCE [LARGE SCALE GENOMIC DNA]</scope>
    <source>
        <strain evidence="25 26">NSB1</strain>
    </source>
</reference>
<comment type="cofactor">
    <cofactor evidence="1">
        <name>pyridoxal 5'-phosphate</name>
        <dbReference type="ChEBI" id="CHEBI:597326"/>
    </cofactor>
</comment>
<dbReference type="GO" id="GO:0043138">
    <property type="term" value="F:3'-5' DNA helicase activity"/>
    <property type="evidence" value="ECO:0007669"/>
    <property type="project" value="UniProtKB-EC"/>
</dbReference>
<comment type="catalytic activity">
    <reaction evidence="20">
        <text>carboxynorspermidine + H(+) = norspermidine + CO2</text>
        <dbReference type="Rhea" id="RHEA:34099"/>
        <dbReference type="ChEBI" id="CHEBI:15378"/>
        <dbReference type="ChEBI" id="CHEBI:16526"/>
        <dbReference type="ChEBI" id="CHEBI:57920"/>
        <dbReference type="ChEBI" id="CHEBI:65070"/>
        <dbReference type="EC" id="4.1.1.96"/>
    </reaction>
</comment>
<evidence type="ECO:0000256" key="16">
    <source>
        <dbReference type="ARBA" id="ARBA00034617"/>
    </source>
</evidence>
<dbReference type="InterPro" id="IPR022643">
    <property type="entry name" value="De-COase2_C"/>
</dbReference>
<dbReference type="GO" id="GO:0000725">
    <property type="term" value="P:recombinational repair"/>
    <property type="evidence" value="ECO:0007669"/>
    <property type="project" value="TreeGrafter"/>
</dbReference>
<keyword evidence="9 22" id="KW-0067">ATP-binding</keyword>
<evidence type="ECO:0000256" key="8">
    <source>
        <dbReference type="ARBA" id="ARBA00022806"/>
    </source>
</evidence>
<dbReference type="SUPFAM" id="SSF51419">
    <property type="entry name" value="PLP-binding barrel"/>
    <property type="match status" value="1"/>
</dbReference>
<dbReference type="Pfam" id="PF21196">
    <property type="entry name" value="PcrA_UvrD_tudor"/>
    <property type="match status" value="1"/>
</dbReference>
<dbReference type="Gene3D" id="1.10.486.10">
    <property type="entry name" value="PCRA, domain 4"/>
    <property type="match status" value="1"/>
</dbReference>
<dbReference type="InterPro" id="IPR014017">
    <property type="entry name" value="DNA_helicase_UvrD-like_C"/>
</dbReference>
<comment type="caution">
    <text evidence="25">The sequence shown here is derived from an EMBL/GenBank/DDBJ whole genome shotgun (WGS) entry which is preliminary data.</text>
</comment>
<evidence type="ECO:0000256" key="15">
    <source>
        <dbReference type="ARBA" id="ARBA00025802"/>
    </source>
</evidence>
<dbReference type="GO" id="GO:0003677">
    <property type="term" value="F:DNA binding"/>
    <property type="evidence" value="ECO:0007669"/>
    <property type="project" value="UniProtKB-KW"/>
</dbReference>
<dbReference type="GO" id="GO:0016831">
    <property type="term" value="F:carboxy-lyase activity"/>
    <property type="evidence" value="ECO:0007669"/>
    <property type="project" value="UniProtKB-KW"/>
</dbReference>
<feature type="domain" description="UvrD-like helicase ATP-binding" evidence="23">
    <location>
        <begin position="9"/>
        <end position="294"/>
    </location>
</feature>
<evidence type="ECO:0000256" key="5">
    <source>
        <dbReference type="ARBA" id="ARBA00022741"/>
    </source>
</evidence>
<dbReference type="InterPro" id="IPR000212">
    <property type="entry name" value="DNA_helicase_UvrD/REP"/>
</dbReference>
<name>A0A495WN39_9BACT</name>
<dbReference type="GO" id="GO:0033202">
    <property type="term" value="C:DNA helicase complex"/>
    <property type="evidence" value="ECO:0007669"/>
    <property type="project" value="TreeGrafter"/>
</dbReference>
<dbReference type="PROSITE" id="PS51198">
    <property type="entry name" value="UVRD_HELICASE_ATP_BIND"/>
    <property type="match status" value="1"/>
</dbReference>
<dbReference type="PANTHER" id="PTHR11070">
    <property type="entry name" value="UVRD / RECB / PCRA DNA HELICASE FAMILY MEMBER"/>
    <property type="match status" value="1"/>
</dbReference>
<dbReference type="CDD" id="cd17932">
    <property type="entry name" value="DEXQc_UvrD"/>
    <property type="match status" value="1"/>
</dbReference>
<dbReference type="GO" id="GO:0016887">
    <property type="term" value="F:ATP hydrolysis activity"/>
    <property type="evidence" value="ECO:0007669"/>
    <property type="project" value="RHEA"/>
</dbReference>
<evidence type="ECO:0000256" key="11">
    <source>
        <dbReference type="ARBA" id="ARBA00023066"/>
    </source>
</evidence>
<keyword evidence="26" id="KW-1185">Reference proteome</keyword>
<evidence type="ECO:0000256" key="14">
    <source>
        <dbReference type="ARBA" id="ARBA00023239"/>
    </source>
</evidence>
<evidence type="ECO:0000259" key="23">
    <source>
        <dbReference type="PROSITE" id="PS51198"/>
    </source>
</evidence>
<evidence type="ECO:0000256" key="3">
    <source>
        <dbReference type="ARBA" id="ARBA00012259"/>
    </source>
</evidence>
<dbReference type="SUPFAM" id="SSF50621">
    <property type="entry name" value="Alanine racemase C-terminal domain-like"/>
    <property type="match status" value="1"/>
</dbReference>
<dbReference type="InterPro" id="IPR005730">
    <property type="entry name" value="Nsp_de-COase"/>
</dbReference>
<dbReference type="InterPro" id="IPR013986">
    <property type="entry name" value="DExx_box_DNA_helicase_dom_sf"/>
</dbReference>
<evidence type="ECO:0000256" key="2">
    <source>
        <dbReference type="ARBA" id="ARBA00009922"/>
    </source>
</evidence>
<organism evidence="25 26">
    <name type="scientific">Coprobacter fastidiosus NSB1 = JCM 33896</name>
    <dbReference type="NCBI Taxonomy" id="1349822"/>
    <lineage>
        <taxon>Bacteria</taxon>
        <taxon>Pseudomonadati</taxon>
        <taxon>Bacteroidota</taxon>
        <taxon>Bacteroidia</taxon>
        <taxon>Bacteroidales</taxon>
        <taxon>Barnesiellaceae</taxon>
        <taxon>Coprobacter</taxon>
    </lineage>
</organism>
<evidence type="ECO:0000256" key="21">
    <source>
        <dbReference type="ARBA" id="ARBA00048988"/>
    </source>
</evidence>
<dbReference type="Pfam" id="PF00278">
    <property type="entry name" value="Orn_DAP_Arg_deC"/>
    <property type="match status" value="1"/>
</dbReference>
<evidence type="ECO:0000256" key="12">
    <source>
        <dbReference type="ARBA" id="ARBA00023125"/>
    </source>
</evidence>
<keyword evidence="8 22" id="KW-0347">Helicase</keyword>
<dbReference type="NCBIfam" id="TIGR01047">
    <property type="entry name" value="nspC"/>
    <property type="match status" value="1"/>
</dbReference>
<evidence type="ECO:0000256" key="6">
    <source>
        <dbReference type="ARBA" id="ARBA00022793"/>
    </source>
</evidence>
<accession>A0A495WN39</accession>
<keyword evidence="13" id="KW-0413">Isomerase</keyword>
<dbReference type="Gene3D" id="1.10.10.160">
    <property type="match status" value="1"/>
</dbReference>
<comment type="catalytic activity">
    <reaction evidence="16">
        <text>Couples ATP hydrolysis with the unwinding of duplex DNA by translocating in the 3'-5' direction.</text>
        <dbReference type="EC" id="5.6.2.4"/>
    </reaction>
</comment>
<protein>
    <recommendedName>
        <fullName evidence="4">Carboxynorspermidine/carboxyspermidine decarboxylase</fullName>
        <ecNumber evidence="3">4.1.1.96</ecNumber>
        <ecNumber evidence="17">5.6.2.4</ecNumber>
    </recommendedName>
    <alternativeName>
        <fullName evidence="18">DNA 3'-5' helicase II</fullName>
    </alternativeName>
</protein>
<evidence type="ECO:0000256" key="7">
    <source>
        <dbReference type="ARBA" id="ARBA00022801"/>
    </source>
</evidence>
<comment type="similarity">
    <text evidence="15">Belongs to the Orn/Lys/Arg decarboxylase class-II family. NspC subfamily.</text>
</comment>
<dbReference type="InterPro" id="IPR029066">
    <property type="entry name" value="PLP-binding_barrel"/>
</dbReference>
<dbReference type="InterPro" id="IPR014016">
    <property type="entry name" value="UvrD-like_ATP-bd"/>
</dbReference>
<evidence type="ECO:0000256" key="10">
    <source>
        <dbReference type="ARBA" id="ARBA00022898"/>
    </source>
</evidence>
<evidence type="ECO:0000256" key="22">
    <source>
        <dbReference type="PROSITE-ProRule" id="PRU00560"/>
    </source>
</evidence>
<dbReference type="EMBL" id="RBXN01000001">
    <property type="protein sequence ID" value="RKT61238.1"/>
    <property type="molecule type" value="Genomic_DNA"/>
</dbReference>
<keyword evidence="12" id="KW-0238">DNA-binding</keyword>
<evidence type="ECO:0000256" key="1">
    <source>
        <dbReference type="ARBA" id="ARBA00001933"/>
    </source>
</evidence>
<evidence type="ECO:0000256" key="20">
    <source>
        <dbReference type="ARBA" id="ARBA00047389"/>
    </source>
</evidence>
<keyword evidence="6" id="KW-0210">Decarboxylase</keyword>
<dbReference type="CDD" id="cd06829">
    <property type="entry name" value="PLPDE_III_CANSDC"/>
    <property type="match status" value="1"/>
</dbReference>
<comment type="catalytic activity">
    <reaction evidence="19">
        <text>carboxyspermidine + H(+) = spermidine + CO2</text>
        <dbReference type="Rhea" id="RHEA:34095"/>
        <dbReference type="ChEBI" id="CHEBI:15378"/>
        <dbReference type="ChEBI" id="CHEBI:16526"/>
        <dbReference type="ChEBI" id="CHEBI:57834"/>
        <dbReference type="ChEBI" id="CHEBI:65072"/>
        <dbReference type="EC" id="4.1.1.96"/>
    </reaction>
</comment>
<feature type="binding site" evidence="22">
    <location>
        <begin position="30"/>
        <end position="37"/>
    </location>
    <ligand>
        <name>ATP</name>
        <dbReference type="ChEBI" id="CHEBI:30616"/>
    </ligand>
</feature>
<keyword evidence="5 22" id="KW-0547">Nucleotide-binding</keyword>
<dbReference type="Pfam" id="PF13361">
    <property type="entry name" value="UvrD_C"/>
    <property type="match status" value="1"/>
</dbReference>
<dbReference type="Gene3D" id="2.40.37.10">
    <property type="entry name" value="Lyase, Ornithine Decarboxylase, Chain A, domain 1"/>
    <property type="match status" value="1"/>
</dbReference>
<dbReference type="InterPro" id="IPR027417">
    <property type="entry name" value="P-loop_NTPase"/>
</dbReference>
<dbReference type="EC" id="5.6.2.4" evidence="17"/>
<dbReference type="AlphaFoldDB" id="A0A495WN39"/>
<feature type="domain" description="UvrD-like helicase C-terminal" evidence="24">
    <location>
        <begin position="295"/>
        <end position="577"/>
    </location>
</feature>
<comment type="similarity">
    <text evidence="2">Belongs to the helicase family. UvrD subfamily.</text>
</comment>
<dbReference type="FunFam" id="3.20.20.10:FF:000012">
    <property type="entry name" value="Carboxynorspermidine/carboxyspermidine decarboxylase"/>
    <property type="match status" value="1"/>
</dbReference>
<dbReference type="PROSITE" id="PS51217">
    <property type="entry name" value="UVRD_HELICASE_CTER"/>
    <property type="match status" value="1"/>
</dbReference>
<dbReference type="FunFam" id="1.10.486.10:FF:000003">
    <property type="entry name" value="ATP-dependent DNA helicase"/>
    <property type="match status" value="1"/>
</dbReference>
<dbReference type="Gene3D" id="3.20.20.10">
    <property type="entry name" value="Alanine racemase"/>
    <property type="match status" value="1"/>
</dbReference>
<evidence type="ECO:0000256" key="17">
    <source>
        <dbReference type="ARBA" id="ARBA00034808"/>
    </source>
</evidence>
<keyword evidence="7 22" id="KW-0378">Hydrolase</keyword>
<dbReference type="Gene3D" id="3.40.50.300">
    <property type="entry name" value="P-loop containing nucleotide triphosphate hydrolases"/>
    <property type="match status" value="2"/>
</dbReference>
<evidence type="ECO:0000313" key="26">
    <source>
        <dbReference type="Proteomes" id="UP000269493"/>
    </source>
</evidence>
<evidence type="ECO:0000259" key="24">
    <source>
        <dbReference type="PROSITE" id="PS51217"/>
    </source>
</evidence>
<evidence type="ECO:0000256" key="13">
    <source>
        <dbReference type="ARBA" id="ARBA00023235"/>
    </source>
</evidence>
<sequence length="1166" mass="132218">MYSVEEFLKDLNPSQREAVLYNDGPSLVIAGAGSGKTRVLTYKIAYLLQTGYAPYNILALTFTNKAAREMKERISRIVGEDTASRLWMGTFHSVFLRILRTYADRIGFDSKFTIYDSADSKSLIKAIIKEKALDDKLYKPATVQAIISNAKNALITPGAYAASKELIEADIRSKKPLIKDIYAEYWNRCARAGAMDFDDLLLYTNILFRDHPDVRDHYRNIFRFILVDEYQDTNFAQHLIVHQLAKDHNHICVVGDDAQSIYSFRGANISNILNLRTDYPGCRTFKLEQNYRSTRMIVAAANSLIEKNKEQIPKHVFSDNDEGSKVAVLNAYSDFEEGYMVANRISEMRAISGFSYSDFAILYRTNAQSRIFEEALRKKNIPYKIYGGLSFYQRKEIKDIVAYFRMTVNPHDEEALKRIINYPSRGIGDTTLRKIGECATKHSVSLWQVVSDPLAYALSVNNGTLDKLKNFKELIDSFREAAEEKNAFDLAEQIVKQSGIFAAVFSDRTPENLSRQENLQELMNGVQEFCSLREEEGNESVSLIDFLNEISLATDQDNDKEENSDKVTMMTVHASKGLEFTNVFVVGLEEDLFPSAMCKSSEREIEEERRLLYVAITRAEKNCILSYAGTRYRNGSPTAMPPSRFLKDMDSRYLSLPSALNGDERPERREVDRFSSGNVFSRVHSRQWSDGQDSVNLKAKKSDLYNSEQYRPLTRMEQAVSKETSGTLKQIGNIQVGSVIRHDRFGRGEVIDISGDGDNAKIGVEFENVGKKQLLLKFAKFTVIENKIMDIEKIPSPCYVLDEALFRKNLELIRSVKERAGVNIILAFKAFALWKAFPIVREYIPYSTASSVFEARLAYEEMGSPAHTYSPAYIDADFPAIMNYSSHITFNSLSQFQHFYPQILAAGNKISCGLRINPEYSDVETDLYNPCAPGSRLGIVASILGDVLPQGVEGLHFHTLCESSSYDLEKTLEQVEKKFGHLLPQVKWLNMGGGHLMTRKDYNVEHLIGVLKAFKERHPNLEIIMEPGSAFAWQTGVLVSSVVDIVENHGIKTAILDVSFTCHMPDCLEMPYKPVVRGATDPVPGKPTYRLGGNSCLSGDYMGDWSFDKELKVGDKIVFEDMIHYTIVKTNMFNGIPHPALALWTKDEELKIWRTYTYDDYKNRMA</sequence>
<evidence type="ECO:0000256" key="19">
    <source>
        <dbReference type="ARBA" id="ARBA00047351"/>
    </source>
</evidence>
<proteinExistence type="inferred from homology"/>
<dbReference type="PANTHER" id="PTHR11070:SF2">
    <property type="entry name" value="ATP-DEPENDENT DNA HELICASE SRS2"/>
    <property type="match status" value="1"/>
</dbReference>
<keyword evidence="11" id="KW-0745">Spermidine biosynthesis</keyword>